<evidence type="ECO:0000313" key="2">
    <source>
        <dbReference type="EMBL" id="MCZ0808278.1"/>
    </source>
</evidence>
<keyword evidence="1" id="KW-0812">Transmembrane</keyword>
<evidence type="ECO:0000256" key="1">
    <source>
        <dbReference type="SAM" id="Phobius"/>
    </source>
</evidence>
<organism evidence="2 3">
    <name type="scientific">Brevibacillus laterosporus</name>
    <name type="common">Bacillus laterosporus</name>
    <dbReference type="NCBI Taxonomy" id="1465"/>
    <lineage>
        <taxon>Bacteria</taxon>
        <taxon>Bacillati</taxon>
        <taxon>Bacillota</taxon>
        <taxon>Bacilli</taxon>
        <taxon>Bacillales</taxon>
        <taxon>Paenibacillaceae</taxon>
        <taxon>Brevibacillus</taxon>
    </lineage>
</organism>
<name>A0AAP3G866_BRELA</name>
<dbReference type="Proteomes" id="UP001077662">
    <property type="component" value="Unassembled WGS sequence"/>
</dbReference>
<dbReference type="EMBL" id="JAPTNE010000019">
    <property type="protein sequence ID" value="MCZ0808278.1"/>
    <property type="molecule type" value="Genomic_DNA"/>
</dbReference>
<dbReference type="Gene3D" id="1.10.10.10">
    <property type="entry name" value="Winged helix-like DNA-binding domain superfamily/Winged helix DNA-binding domain"/>
    <property type="match status" value="1"/>
</dbReference>
<evidence type="ECO:0000313" key="3">
    <source>
        <dbReference type="Proteomes" id="UP001077662"/>
    </source>
</evidence>
<reference evidence="2" key="1">
    <citation type="submission" date="2022-09" db="EMBL/GenBank/DDBJ databases">
        <title>Genome analysis and characterization of larvicidal activity of Brevibacillus strains.</title>
        <authorList>
            <person name="Patrusheva E.V."/>
            <person name="Izotova A.O."/>
            <person name="Toshchakov S.V."/>
            <person name="Sineoky S.P."/>
        </authorList>
    </citation>
    <scope>NUCLEOTIDE SEQUENCE</scope>
    <source>
        <strain evidence="2">VKPM_B-13247</strain>
    </source>
</reference>
<proteinExistence type="predicted"/>
<gene>
    <name evidence="2" type="ORF">O0554_15400</name>
</gene>
<dbReference type="SUPFAM" id="SSF46785">
    <property type="entry name" value="Winged helix' DNA-binding domain"/>
    <property type="match status" value="1"/>
</dbReference>
<accession>A0AAP3G866</accession>
<dbReference type="AlphaFoldDB" id="A0AAP3G866"/>
<keyword evidence="1" id="KW-1133">Transmembrane helix</keyword>
<protein>
    <submittedName>
        <fullName evidence="2">Helix-turn-helix transcriptional regulator</fullName>
    </submittedName>
</protein>
<comment type="caution">
    <text evidence="2">The sequence shown here is derived from an EMBL/GenBank/DDBJ whole genome shotgun (WGS) entry which is preliminary data.</text>
</comment>
<feature type="transmembrane region" description="Helical" evidence="1">
    <location>
        <begin position="38"/>
        <end position="59"/>
    </location>
</feature>
<dbReference type="InterPro" id="IPR036388">
    <property type="entry name" value="WH-like_DNA-bd_sf"/>
</dbReference>
<keyword evidence="1" id="KW-0472">Membrane</keyword>
<sequence>MRILWNVCYQFSHLRESVSFCIFSKEIYIAFRRGIKKLVSFATLILGLTIVGFLSNLILTLLDRKEMYGYEIVKEIEKNSDGIFIQFSVFSYTQESSFL</sequence>
<dbReference type="InterPro" id="IPR036390">
    <property type="entry name" value="WH_DNA-bd_sf"/>
</dbReference>